<gene>
    <name evidence="1" type="ORF">BGP84_16985</name>
</gene>
<dbReference type="InterPro" id="IPR007711">
    <property type="entry name" value="HigB-1"/>
</dbReference>
<dbReference type="Pfam" id="PF05015">
    <property type="entry name" value="HigB-like_toxin"/>
    <property type="match status" value="1"/>
</dbReference>
<protein>
    <submittedName>
        <fullName evidence="1">Killer protein</fullName>
    </submittedName>
</protein>
<dbReference type="Gene3D" id="3.30.2310.20">
    <property type="entry name" value="RelE-like"/>
    <property type="match status" value="1"/>
</dbReference>
<evidence type="ECO:0000313" key="1">
    <source>
        <dbReference type="EMBL" id="POG11344.1"/>
    </source>
</evidence>
<sequence>MIISFRHKGLRFFYETGNTRGIQATHAKRLQRQLQFLDRAIVAQDLSLPGWQLHPLKGELSGFWSVSVSGNWRLIFRFVGSDAELVDYLDYH</sequence>
<comment type="caution">
    <text evidence="1">The sequence shown here is derived from an EMBL/GenBank/DDBJ whole genome shotgun (WGS) entry which is preliminary data.</text>
</comment>
<name>A0A2S3X733_PSEPU</name>
<dbReference type="Proteomes" id="UP000237230">
    <property type="component" value="Unassembled WGS sequence"/>
</dbReference>
<proteinExistence type="predicted"/>
<dbReference type="EMBL" id="MINH01000019">
    <property type="protein sequence ID" value="POG11344.1"/>
    <property type="molecule type" value="Genomic_DNA"/>
</dbReference>
<accession>A0A2S3X733</accession>
<dbReference type="RefSeq" id="WP_103448093.1">
    <property type="nucleotide sequence ID" value="NZ_MINH01000019.1"/>
</dbReference>
<reference evidence="1 2" key="1">
    <citation type="submission" date="2016-08" db="EMBL/GenBank/DDBJ databases">
        <authorList>
            <person name="Seilhamer J.J."/>
        </authorList>
    </citation>
    <scope>NUCLEOTIDE SEQUENCE [LARGE SCALE GENOMIC DNA]</scope>
    <source>
        <strain evidence="1 2">KH-21-114</strain>
    </source>
</reference>
<organism evidence="1 2">
    <name type="scientific">Pseudomonas putida</name>
    <name type="common">Arthrobacter siderocapsulatus</name>
    <dbReference type="NCBI Taxonomy" id="303"/>
    <lineage>
        <taxon>Bacteria</taxon>
        <taxon>Pseudomonadati</taxon>
        <taxon>Pseudomonadota</taxon>
        <taxon>Gammaproteobacteria</taxon>
        <taxon>Pseudomonadales</taxon>
        <taxon>Pseudomonadaceae</taxon>
        <taxon>Pseudomonas</taxon>
    </lineage>
</organism>
<dbReference type="OrthoDB" id="9801102at2"/>
<dbReference type="PANTHER" id="PTHR40266:SF2">
    <property type="entry name" value="TOXIN HIGB-1"/>
    <property type="match status" value="1"/>
</dbReference>
<dbReference type="SUPFAM" id="SSF143011">
    <property type="entry name" value="RelE-like"/>
    <property type="match status" value="1"/>
</dbReference>
<dbReference type="PANTHER" id="PTHR40266">
    <property type="entry name" value="TOXIN HIGB-1"/>
    <property type="match status" value="1"/>
</dbReference>
<reference evidence="1 2" key="2">
    <citation type="submission" date="2018-03" db="EMBL/GenBank/DDBJ databases">
        <title>Draft genome of Pseudomonas putida strain KH-21-114.</title>
        <authorList>
            <person name="Yoshizawa S."/>
            <person name="Khan N.H."/>
            <person name="Nishimura M."/>
            <person name="Chiura H.X."/>
            <person name="Ogura Y."/>
            <person name="Hayashi T."/>
            <person name="Kogure K."/>
        </authorList>
    </citation>
    <scope>NUCLEOTIDE SEQUENCE [LARGE SCALE GENOMIC DNA]</scope>
    <source>
        <strain evidence="1 2">KH-21-114</strain>
    </source>
</reference>
<dbReference type="InterPro" id="IPR035093">
    <property type="entry name" value="RelE/ParE_toxin_dom_sf"/>
</dbReference>
<evidence type="ECO:0000313" key="2">
    <source>
        <dbReference type="Proteomes" id="UP000237230"/>
    </source>
</evidence>
<dbReference type="AlphaFoldDB" id="A0A2S3X733"/>